<evidence type="ECO:0000313" key="2">
    <source>
        <dbReference type="EMBL" id="OQK15679.1"/>
    </source>
</evidence>
<name>A0A1V8M298_9GAMM</name>
<dbReference type="InterPro" id="IPR035909">
    <property type="entry name" value="CheB_C"/>
</dbReference>
<dbReference type="AlphaFoldDB" id="A0A1V8M298"/>
<evidence type="ECO:0000313" key="3">
    <source>
        <dbReference type="Proteomes" id="UP000191980"/>
    </source>
</evidence>
<dbReference type="InterPro" id="IPR000673">
    <property type="entry name" value="Sig_transdc_resp-reg_Me-estase"/>
</dbReference>
<dbReference type="EMBL" id="LPUF01000003">
    <property type="protein sequence ID" value="OQK15679.1"/>
    <property type="molecule type" value="Genomic_DNA"/>
</dbReference>
<organism evidence="2 3">
    <name type="scientific">Methyloprofundus sedimenti</name>
    <dbReference type="NCBI Taxonomy" id="1420851"/>
    <lineage>
        <taxon>Bacteria</taxon>
        <taxon>Pseudomonadati</taxon>
        <taxon>Pseudomonadota</taxon>
        <taxon>Gammaproteobacteria</taxon>
        <taxon>Methylococcales</taxon>
        <taxon>Methylococcaceae</taxon>
        <taxon>Methyloprofundus</taxon>
    </lineage>
</organism>
<dbReference type="Proteomes" id="UP000191980">
    <property type="component" value="Unassembled WGS sequence"/>
</dbReference>
<protein>
    <recommendedName>
        <fullName evidence="1">CheB-type methylesterase domain-containing protein</fullName>
    </recommendedName>
</protein>
<dbReference type="STRING" id="1420851.AU255_15805"/>
<dbReference type="Gene3D" id="3.40.50.180">
    <property type="entry name" value="Methylesterase CheB, C-terminal domain"/>
    <property type="match status" value="1"/>
</dbReference>
<comment type="caution">
    <text evidence="2">The sequence shown here is derived from an EMBL/GenBank/DDBJ whole genome shotgun (WGS) entry which is preliminary data.</text>
</comment>
<dbReference type="GO" id="GO:0006935">
    <property type="term" value="P:chemotaxis"/>
    <property type="evidence" value="ECO:0007669"/>
    <property type="project" value="InterPro"/>
</dbReference>
<feature type="domain" description="CheB-type methylesterase" evidence="1">
    <location>
        <begin position="2"/>
        <end position="38"/>
    </location>
</feature>
<accession>A0A1V8M298</accession>
<proteinExistence type="predicted"/>
<keyword evidence="3" id="KW-1185">Reference proteome</keyword>
<dbReference type="GO" id="GO:0000156">
    <property type="term" value="F:phosphorelay response regulator activity"/>
    <property type="evidence" value="ECO:0007669"/>
    <property type="project" value="InterPro"/>
</dbReference>
<dbReference type="GO" id="GO:0005737">
    <property type="term" value="C:cytoplasm"/>
    <property type="evidence" value="ECO:0007669"/>
    <property type="project" value="InterPro"/>
</dbReference>
<sequence>MSMMQEPKLAKFYGMPSSAITMGDVDFILSPEKMGNQLLHYTQSPFLLAMDPVVIEDAVSLEPASGGQPNWNVIEMAREGLRMPLVAGLRKAVKQDNTEIISEKVRVRTNGDFELIDVKLIKID</sequence>
<reference evidence="2 3" key="1">
    <citation type="submission" date="2015-12" db="EMBL/GenBank/DDBJ databases">
        <authorList>
            <person name="Shamseldin A."/>
            <person name="Moawad H."/>
            <person name="Abd El-Rahim W.M."/>
            <person name="Sadowsky M.J."/>
        </authorList>
    </citation>
    <scope>NUCLEOTIDE SEQUENCE [LARGE SCALE GENOMIC DNA]</scope>
    <source>
        <strain evidence="2 3">WF1</strain>
    </source>
</reference>
<gene>
    <name evidence="2" type="ORF">AU255_15805</name>
</gene>
<dbReference type="SUPFAM" id="SSF52738">
    <property type="entry name" value="Methylesterase CheB, C-terminal domain"/>
    <property type="match status" value="1"/>
</dbReference>
<evidence type="ECO:0000259" key="1">
    <source>
        <dbReference type="Pfam" id="PF01339"/>
    </source>
</evidence>
<dbReference type="Pfam" id="PF01339">
    <property type="entry name" value="CheB_methylest"/>
    <property type="match status" value="1"/>
</dbReference>
<dbReference type="GO" id="GO:0008984">
    <property type="term" value="F:protein-glutamate methylesterase activity"/>
    <property type="evidence" value="ECO:0007669"/>
    <property type="project" value="InterPro"/>
</dbReference>